<keyword evidence="1" id="KW-0812">Transmembrane</keyword>
<reference evidence="3" key="1">
    <citation type="journal article" date="2021" name="Syst. Appl. Microbiol.">
        <title>Roseomonas hellenica sp. nov., isolated from roots of wild-growing Alkanna tinctoria.</title>
        <authorList>
            <person name="Rat A."/>
            <person name="Naranjo H.D."/>
            <person name="Lebbe L."/>
            <person name="Cnockaert M."/>
            <person name="Krigas N."/>
            <person name="Grigoriadou K."/>
            <person name="Maloupa E."/>
            <person name="Willems A."/>
        </authorList>
    </citation>
    <scope>NUCLEOTIDE SEQUENCE [LARGE SCALE GENOMIC DNA]</scope>
    <source>
        <strain evidence="3">LMG 31159</strain>
    </source>
</reference>
<gene>
    <name evidence="2" type="ORF">GXW78_07410</name>
</gene>
<dbReference type="RefSeq" id="WP_211867481.1">
    <property type="nucleotide sequence ID" value="NZ_JAAEDI010000006.1"/>
</dbReference>
<keyword evidence="1" id="KW-1133">Transmembrane helix</keyword>
<feature type="transmembrane region" description="Helical" evidence="1">
    <location>
        <begin position="6"/>
        <end position="27"/>
    </location>
</feature>
<sequence>MVDAGTLNLIGGLTIFMVVTVAGRGVLARRGMSMAVAQTVAGLVGIALAVAFILSME</sequence>
<comment type="caution">
    <text evidence="2">The sequence shown here is derived from an EMBL/GenBank/DDBJ whole genome shotgun (WGS) entry which is preliminary data.</text>
</comment>
<name>A0ABS5EEP4_9PROT</name>
<evidence type="ECO:0000256" key="1">
    <source>
        <dbReference type="SAM" id="Phobius"/>
    </source>
</evidence>
<dbReference type="EMBL" id="JAAEDI010000006">
    <property type="protein sequence ID" value="MBR0649483.1"/>
    <property type="molecule type" value="Genomic_DNA"/>
</dbReference>
<keyword evidence="1" id="KW-0472">Membrane</keyword>
<dbReference type="Proteomes" id="UP000698752">
    <property type="component" value="Unassembled WGS sequence"/>
</dbReference>
<protein>
    <submittedName>
        <fullName evidence="2">Uncharacterized protein</fullName>
    </submittedName>
</protein>
<organism evidence="2 3">
    <name type="scientific">Neoroseomonas terrae</name>
    <dbReference type="NCBI Taxonomy" id="424799"/>
    <lineage>
        <taxon>Bacteria</taxon>
        <taxon>Pseudomonadati</taxon>
        <taxon>Pseudomonadota</taxon>
        <taxon>Alphaproteobacteria</taxon>
        <taxon>Acetobacterales</taxon>
        <taxon>Acetobacteraceae</taxon>
        <taxon>Neoroseomonas</taxon>
    </lineage>
</organism>
<evidence type="ECO:0000313" key="3">
    <source>
        <dbReference type="Proteomes" id="UP000698752"/>
    </source>
</evidence>
<keyword evidence="3" id="KW-1185">Reference proteome</keyword>
<accession>A0ABS5EEP4</accession>
<proteinExistence type="predicted"/>
<evidence type="ECO:0000313" key="2">
    <source>
        <dbReference type="EMBL" id="MBR0649483.1"/>
    </source>
</evidence>
<feature type="transmembrane region" description="Helical" evidence="1">
    <location>
        <begin position="34"/>
        <end position="54"/>
    </location>
</feature>